<dbReference type="KEGG" id="bmor:119630783"/>
<reference evidence="2" key="2">
    <citation type="submission" date="2022-06" db="UniProtKB">
        <authorList>
            <consortium name="EnsemblMetazoa"/>
        </authorList>
    </citation>
    <scope>IDENTIFICATION</scope>
    <source>
        <strain evidence="2">p50T (Dazao)</strain>
    </source>
</reference>
<reference evidence="3" key="1">
    <citation type="journal article" date="2008" name="Insect Biochem. Mol. Biol.">
        <title>The genome of a lepidopteran model insect, the silkworm Bombyx mori.</title>
        <authorList>
            <consortium name="International Silkworm Genome Consortium"/>
        </authorList>
    </citation>
    <scope>NUCLEOTIDE SEQUENCE [LARGE SCALE GENOMIC DNA]</scope>
    <source>
        <strain evidence="3">p50T</strain>
    </source>
</reference>
<protein>
    <recommendedName>
        <fullName evidence="1">DUF6451 domain-containing protein</fullName>
    </recommendedName>
</protein>
<name>A0A8R2RA70_BOMMO</name>
<dbReference type="AlphaFoldDB" id="A0A8R2RA70"/>
<dbReference type="PANTHER" id="PTHR47027:SF25">
    <property type="entry name" value="REVERSE TRANSCRIPTASE DOMAIN-CONTAINING PROTEIN"/>
    <property type="match status" value="1"/>
</dbReference>
<accession>A0A8R2RA70</accession>
<dbReference type="GeneID" id="119630783"/>
<evidence type="ECO:0000313" key="2">
    <source>
        <dbReference type="EnsemblMetazoa" id="XP_037877206.1"/>
    </source>
</evidence>
<proteinExistence type="predicted"/>
<feature type="domain" description="DUF6451" evidence="1">
    <location>
        <begin position="116"/>
        <end position="147"/>
    </location>
</feature>
<organism evidence="2 3">
    <name type="scientific">Bombyx mori</name>
    <name type="common">Silk moth</name>
    <dbReference type="NCBI Taxonomy" id="7091"/>
    <lineage>
        <taxon>Eukaryota</taxon>
        <taxon>Metazoa</taxon>
        <taxon>Ecdysozoa</taxon>
        <taxon>Arthropoda</taxon>
        <taxon>Hexapoda</taxon>
        <taxon>Insecta</taxon>
        <taxon>Pterygota</taxon>
        <taxon>Neoptera</taxon>
        <taxon>Endopterygota</taxon>
        <taxon>Lepidoptera</taxon>
        <taxon>Glossata</taxon>
        <taxon>Ditrysia</taxon>
        <taxon>Bombycoidea</taxon>
        <taxon>Bombycidae</taxon>
        <taxon>Bombycinae</taxon>
        <taxon>Bombyx</taxon>
    </lineage>
</organism>
<sequence>MWTCLKQRGIPNKIIGIIQALYGGSTCGVVHDQVLGAPIEMTAGVKQGCLLSPLLFIMLLDDIMWEVVPTPRGIEWSENILEDLDYADDSVDDTDFGSNDGSDEDIEIRNRKARGTFAQLKPVWESSVMTRRIKLILFDSIVKSVLLFGCETWRVTKTLTNRLQQQTHSFDSVHNVMASCGTRVSTNMPITAVFLLASRGRPQFAGRPLR</sequence>
<keyword evidence="3" id="KW-1185">Reference proteome</keyword>
<dbReference type="Pfam" id="PF20049">
    <property type="entry name" value="DUF6451"/>
    <property type="match status" value="1"/>
</dbReference>
<dbReference type="RefSeq" id="XP_037877206.1">
    <property type="nucleotide sequence ID" value="XM_038021278.1"/>
</dbReference>
<dbReference type="Proteomes" id="UP000005204">
    <property type="component" value="Unassembled WGS sequence"/>
</dbReference>
<evidence type="ECO:0000313" key="3">
    <source>
        <dbReference type="Proteomes" id="UP000005204"/>
    </source>
</evidence>
<dbReference type="InterPro" id="IPR045609">
    <property type="entry name" value="DUF6451"/>
</dbReference>
<evidence type="ECO:0000259" key="1">
    <source>
        <dbReference type="Pfam" id="PF20049"/>
    </source>
</evidence>
<dbReference type="PANTHER" id="PTHR47027">
    <property type="entry name" value="REVERSE TRANSCRIPTASE DOMAIN-CONTAINING PROTEIN"/>
    <property type="match status" value="1"/>
</dbReference>
<dbReference type="EnsemblMetazoa" id="XM_038021278.1">
    <property type="protein sequence ID" value="XP_037877206.1"/>
    <property type="gene ID" value="LOC119630783"/>
</dbReference>